<evidence type="ECO:0000256" key="3">
    <source>
        <dbReference type="ARBA" id="ARBA00022729"/>
    </source>
</evidence>
<accession>A0A6J5GE21</accession>
<evidence type="ECO:0008006" key="9">
    <source>
        <dbReference type="Google" id="ProtNLM"/>
    </source>
</evidence>
<dbReference type="RefSeq" id="WP_175162193.1">
    <property type="nucleotide sequence ID" value="NZ_CADIKI010000011.1"/>
</dbReference>
<name>A0A6J5GE21_9BURK</name>
<feature type="chain" id="PRO_5026939356" description="MltA-interacting protein" evidence="6">
    <location>
        <begin position="39"/>
        <end position="266"/>
    </location>
</feature>
<evidence type="ECO:0000256" key="1">
    <source>
        <dbReference type="ARBA" id="ARBA00004442"/>
    </source>
</evidence>
<evidence type="ECO:0000256" key="2">
    <source>
        <dbReference type="ARBA" id="ARBA00005722"/>
    </source>
</evidence>
<gene>
    <name evidence="7" type="ORF">LMG27177_03966</name>
</gene>
<keyword evidence="4" id="KW-0472">Membrane</keyword>
<dbReference type="EMBL" id="CADIKI010000011">
    <property type="protein sequence ID" value="CAB3795798.1"/>
    <property type="molecule type" value="Genomic_DNA"/>
</dbReference>
<dbReference type="Proteomes" id="UP000494252">
    <property type="component" value="Unassembled WGS sequence"/>
</dbReference>
<comment type="similarity">
    <text evidence="2">Belongs to the MipA/OmpV family.</text>
</comment>
<dbReference type="PANTHER" id="PTHR38776">
    <property type="entry name" value="MLTA-INTERACTING PROTEIN-RELATED"/>
    <property type="match status" value="1"/>
</dbReference>
<protein>
    <recommendedName>
        <fullName evidence="9">MltA-interacting protein</fullName>
    </recommendedName>
</protein>
<feature type="signal peptide" evidence="6">
    <location>
        <begin position="1"/>
        <end position="38"/>
    </location>
</feature>
<organism evidence="7 8">
    <name type="scientific">Paraburkholderia fynbosensis</name>
    <dbReference type="NCBI Taxonomy" id="1200993"/>
    <lineage>
        <taxon>Bacteria</taxon>
        <taxon>Pseudomonadati</taxon>
        <taxon>Pseudomonadota</taxon>
        <taxon>Betaproteobacteria</taxon>
        <taxon>Burkholderiales</taxon>
        <taxon>Burkholderiaceae</taxon>
        <taxon>Paraburkholderia</taxon>
    </lineage>
</organism>
<sequence>MHDYRSVAAVFKRGRARRWLGALAVIASACLPYSPALAQSSPGNSVGINVTALPDYEGSKSYRVLPLPTLSLSKGAIFVQGFTGGIAYPLWPSVAVGLLIGVQPGRNQDDAAVLNGTGDIPTSLDFGAFARWHYGPASAGLRFLQSAHAGYGNRVTLSASYALVQKPVDRVSVSADAVWSNGPSQQTWFGIDSEQAASSTAGLSPYHPSAGFSRADLKVDWDHRLNQQWSLQSAFGVGSLLGDAANSPIVERRAAVFGSVGAAYHF</sequence>
<reference evidence="7 8" key="1">
    <citation type="submission" date="2020-04" db="EMBL/GenBank/DDBJ databases">
        <authorList>
            <person name="De Canck E."/>
        </authorList>
    </citation>
    <scope>NUCLEOTIDE SEQUENCE [LARGE SCALE GENOMIC DNA]</scope>
    <source>
        <strain evidence="7 8">LMG 27177</strain>
    </source>
</reference>
<evidence type="ECO:0000313" key="8">
    <source>
        <dbReference type="Proteomes" id="UP000494252"/>
    </source>
</evidence>
<dbReference type="PROSITE" id="PS51257">
    <property type="entry name" value="PROKAR_LIPOPROTEIN"/>
    <property type="match status" value="1"/>
</dbReference>
<dbReference type="Pfam" id="PF06629">
    <property type="entry name" value="MipA"/>
    <property type="match status" value="1"/>
</dbReference>
<keyword evidence="3 6" id="KW-0732">Signal</keyword>
<evidence type="ECO:0000256" key="5">
    <source>
        <dbReference type="ARBA" id="ARBA00023237"/>
    </source>
</evidence>
<keyword evidence="5" id="KW-0998">Cell outer membrane</keyword>
<dbReference type="AlphaFoldDB" id="A0A6J5GE21"/>
<keyword evidence="8" id="KW-1185">Reference proteome</keyword>
<evidence type="ECO:0000256" key="4">
    <source>
        <dbReference type="ARBA" id="ARBA00023136"/>
    </source>
</evidence>
<comment type="subcellular location">
    <subcellularLocation>
        <location evidence="1">Cell outer membrane</location>
    </subcellularLocation>
</comment>
<evidence type="ECO:0000256" key="6">
    <source>
        <dbReference type="SAM" id="SignalP"/>
    </source>
</evidence>
<evidence type="ECO:0000313" key="7">
    <source>
        <dbReference type="EMBL" id="CAB3795798.1"/>
    </source>
</evidence>
<dbReference type="GO" id="GO:0009279">
    <property type="term" value="C:cell outer membrane"/>
    <property type="evidence" value="ECO:0007669"/>
    <property type="project" value="UniProtKB-SubCell"/>
</dbReference>
<dbReference type="InterPro" id="IPR010583">
    <property type="entry name" value="MipA"/>
</dbReference>
<proteinExistence type="inferred from homology"/>
<dbReference type="PANTHER" id="PTHR38776:SF1">
    <property type="entry name" value="MLTA-INTERACTING PROTEIN-RELATED"/>
    <property type="match status" value="1"/>
</dbReference>